<comment type="cofactor">
    <cofactor evidence="4">
        <name>Mn(2+)</name>
        <dbReference type="ChEBI" id="CHEBI:29035"/>
    </cofactor>
    <text evidence="4">Binds 2 manganese ions per subunit.</text>
</comment>
<proteinExistence type="inferred from homology"/>
<feature type="binding site" evidence="4">
    <location>
        <position position="145"/>
    </location>
    <ligand>
        <name>Mn(2+)</name>
        <dbReference type="ChEBI" id="CHEBI:29035"/>
        <label>1</label>
    </ligand>
</feature>
<dbReference type="InterPro" id="IPR005925">
    <property type="entry name" value="Agmatinase-rel"/>
</dbReference>
<feature type="binding site" evidence="4">
    <location>
        <position position="220"/>
    </location>
    <ligand>
        <name>Mn(2+)</name>
        <dbReference type="ChEBI" id="CHEBI:29035"/>
        <label>1</label>
    </ligand>
</feature>
<evidence type="ECO:0000256" key="4">
    <source>
        <dbReference type="PIRSR" id="PIRSR036979-1"/>
    </source>
</evidence>
<dbReference type="GO" id="GO:0046872">
    <property type="term" value="F:metal ion binding"/>
    <property type="evidence" value="ECO:0007669"/>
    <property type="project" value="UniProtKB-KW"/>
</dbReference>
<dbReference type="InterPro" id="IPR023696">
    <property type="entry name" value="Ureohydrolase_dom_sf"/>
</dbReference>
<dbReference type="PROSITE" id="PS01053">
    <property type="entry name" value="ARGINASE_1"/>
    <property type="match status" value="1"/>
</dbReference>
<dbReference type="EC" id="3.5.3.11" evidence="6"/>
<dbReference type="NCBIfam" id="TIGR01230">
    <property type="entry name" value="agmatinase"/>
    <property type="match status" value="1"/>
</dbReference>
<dbReference type="InterPro" id="IPR006035">
    <property type="entry name" value="Ureohydrolase"/>
</dbReference>
<dbReference type="AlphaFoldDB" id="A0A7C4D573"/>
<evidence type="ECO:0000313" key="6">
    <source>
        <dbReference type="EMBL" id="HGM47053.1"/>
    </source>
</evidence>
<dbReference type="Pfam" id="PF00491">
    <property type="entry name" value="Arginase"/>
    <property type="match status" value="1"/>
</dbReference>
<feature type="binding site" evidence="4">
    <location>
        <position position="143"/>
    </location>
    <ligand>
        <name>Mn(2+)</name>
        <dbReference type="ChEBI" id="CHEBI:29035"/>
        <label>1</label>
    </ligand>
</feature>
<name>A0A7C4D573_THEPE</name>
<dbReference type="SUPFAM" id="SSF52768">
    <property type="entry name" value="Arginase/deacetylase"/>
    <property type="match status" value="1"/>
</dbReference>
<evidence type="ECO:0000256" key="5">
    <source>
        <dbReference type="RuleBase" id="RU003684"/>
    </source>
</evidence>
<dbReference type="GO" id="GO:0033389">
    <property type="term" value="P:putrescine biosynthetic process from arginine, via agmatine"/>
    <property type="evidence" value="ECO:0007669"/>
    <property type="project" value="TreeGrafter"/>
</dbReference>
<dbReference type="GO" id="GO:0008783">
    <property type="term" value="F:agmatinase activity"/>
    <property type="evidence" value="ECO:0007669"/>
    <property type="project" value="UniProtKB-EC"/>
</dbReference>
<keyword evidence="4" id="KW-0464">Manganese</keyword>
<organism evidence="6">
    <name type="scientific">Thermofilum pendens</name>
    <dbReference type="NCBI Taxonomy" id="2269"/>
    <lineage>
        <taxon>Archaea</taxon>
        <taxon>Thermoproteota</taxon>
        <taxon>Thermoprotei</taxon>
        <taxon>Thermofilales</taxon>
        <taxon>Thermofilaceae</taxon>
        <taxon>Thermofilum</taxon>
    </lineage>
</organism>
<comment type="caution">
    <text evidence="6">The sequence shown here is derived from an EMBL/GenBank/DDBJ whole genome shotgun (WGS) entry which is preliminary data.</text>
</comment>
<evidence type="ECO:0000256" key="1">
    <source>
        <dbReference type="ARBA" id="ARBA00009227"/>
    </source>
</evidence>
<protein>
    <submittedName>
        <fullName evidence="6">Agmatinase</fullName>
        <ecNumber evidence="6">3.5.3.11</ecNumber>
    </submittedName>
</protein>
<evidence type="ECO:0000256" key="3">
    <source>
        <dbReference type="ARBA" id="ARBA00022801"/>
    </source>
</evidence>
<gene>
    <name evidence="6" type="primary">speB</name>
    <name evidence="6" type="ORF">ENU21_04815</name>
</gene>
<dbReference type="PANTHER" id="PTHR11358">
    <property type="entry name" value="ARGINASE/AGMATINASE"/>
    <property type="match status" value="1"/>
</dbReference>
<dbReference type="Gene3D" id="3.40.800.10">
    <property type="entry name" value="Ureohydrolase domain"/>
    <property type="match status" value="1"/>
</dbReference>
<dbReference type="EMBL" id="DTBQ01000137">
    <property type="protein sequence ID" value="HGM47053.1"/>
    <property type="molecule type" value="Genomic_DNA"/>
</dbReference>
<sequence length="297" mass="33239">MLKTNPELEMFTRRLAPPLFGRESKPEESRLIVVGAPFDSSATTVPGQRAAPRRIREISLELETFDFELEMDAEDAPFYDAGDLPLEVDFSSFMGILYRVASEVFSKGKILALIGGDHLVTLPSVKAALSTLGTTHLLVLDAHLDLRDEYPLGTKYSHATVMRRLLEENSDLRITYFKPRALSKEEYSFLASCSRVRVVRRVEELLEDFESSQRIYLSIDIDVVDPAFAPGVGVPEPLGLYPQEVAQVLDRFLEAHGRRVIGFDLVEVNPVLDVSNVTSALAAKLLMKIIVRIFTLK</sequence>
<dbReference type="InterPro" id="IPR020855">
    <property type="entry name" value="Ureohydrolase_Mn_BS"/>
</dbReference>
<dbReference type="PANTHER" id="PTHR11358:SF26">
    <property type="entry name" value="GUANIDINO ACID HYDROLASE, MITOCHONDRIAL"/>
    <property type="match status" value="1"/>
</dbReference>
<comment type="similarity">
    <text evidence="1">Belongs to the arginase family. Agmatinase subfamily.</text>
</comment>
<accession>A0A7C4D573</accession>
<feature type="binding site" evidence="4">
    <location>
        <position position="141"/>
    </location>
    <ligand>
        <name>Mn(2+)</name>
        <dbReference type="ChEBI" id="CHEBI:29035"/>
        <label>1</label>
    </ligand>
</feature>
<keyword evidence="2 4" id="KW-0479">Metal-binding</keyword>
<feature type="binding site" evidence="4">
    <location>
        <position position="222"/>
    </location>
    <ligand>
        <name>Mn(2+)</name>
        <dbReference type="ChEBI" id="CHEBI:29035"/>
        <label>1</label>
    </ligand>
</feature>
<dbReference type="PIRSF" id="PIRSF036979">
    <property type="entry name" value="Arginase"/>
    <property type="match status" value="1"/>
</dbReference>
<evidence type="ECO:0000256" key="2">
    <source>
        <dbReference type="ARBA" id="ARBA00022723"/>
    </source>
</evidence>
<reference evidence="6" key="1">
    <citation type="journal article" date="2020" name="mSystems">
        <title>Genome- and Community-Level Interaction Insights into Carbon Utilization and Element Cycling Functions of Hydrothermarchaeota in Hydrothermal Sediment.</title>
        <authorList>
            <person name="Zhou Z."/>
            <person name="Liu Y."/>
            <person name="Xu W."/>
            <person name="Pan J."/>
            <person name="Luo Z.H."/>
            <person name="Li M."/>
        </authorList>
    </citation>
    <scope>NUCLEOTIDE SEQUENCE</scope>
    <source>
        <strain evidence="6">SpSt-649</strain>
    </source>
</reference>
<dbReference type="CDD" id="cd11593">
    <property type="entry name" value="Agmatinase-like_2"/>
    <property type="match status" value="1"/>
</dbReference>
<keyword evidence="3 5" id="KW-0378">Hydrolase</keyword>
<dbReference type="PROSITE" id="PS51409">
    <property type="entry name" value="ARGINASE_2"/>
    <property type="match status" value="1"/>
</dbReference>
<feature type="binding site" evidence="4">
    <location>
        <position position="118"/>
    </location>
    <ligand>
        <name>Mn(2+)</name>
        <dbReference type="ChEBI" id="CHEBI:29035"/>
        <label>1</label>
    </ligand>
</feature>